<dbReference type="STRING" id="887144.BJF91_02255"/>
<dbReference type="Proteomes" id="UP000544107">
    <property type="component" value="Unassembled WGS sequence"/>
</dbReference>
<evidence type="ECO:0000313" key="5">
    <source>
        <dbReference type="Proteomes" id="UP000544107"/>
    </source>
</evidence>
<evidence type="ECO:0000259" key="1">
    <source>
        <dbReference type="Pfam" id="PF06527"/>
    </source>
</evidence>
<dbReference type="AlphaFoldDB" id="A0A1Q9ABZ8"/>
<dbReference type="RefSeq" id="WP_075612513.1">
    <property type="nucleotide sequence ID" value="NZ_JACIED010000007.1"/>
</dbReference>
<dbReference type="EMBL" id="JACIED010000007">
    <property type="protein sequence ID" value="MBB4010258.1"/>
    <property type="molecule type" value="Genomic_DNA"/>
</dbReference>
<sequence length="624" mass="69638">MTLRVTLNYHADETRLSLVSRLALANGYRSMQDFLSLNAVNAAAFEAGNLKAVELLSKWSGVDVSSLSGNDLKSAGGGSNWRLGSVLMNKEMRTGPHHRYCPKCVVADLREGTGRPATRPYVRINWMTRAIQTCAHHGCKIMEKPAVTRSLGDFSRFVATNLTTIEHEATMAPVGSRRMDIYIGDRIASKPTNAFLDGFDGYVAHDLCRYFGGFAHAHEKNDQDAVADTAIDLVEKGFDIAAAGADRIETVIAKAASSERPLSREMGAFFGELRPWLRRNRKKGEFEKVVNLFQEIAERYLPIGKDDLFVLPTRQRRLHSIRSASIEFAMDEERVCKLLMKAGLLEQSKRSAGRLYFDAQKGHEVLADALDTMTSTEVAGVLGIHVNQMRAIFEADLLPRAGDSEDGVRVFSRVRRSDFEKFALKLQATSANEAEHLRLCKFATVVQTTFCTTLQFVELAIDGKLGSLRRLDDTGLISGLGVDVSEIKAILVRNRKHAAEEHDIPLFDPLDPDPKLLNAEQVKNRLSTTTSTVAELLRLNRLEVIDGFNPSIRRTQKYFVAQSVQDFIDKHISLTQYAQQSGRFGAALRMELSKLGIEPVYEPTARNARFYRKRDLEKLGLLAK</sequence>
<accession>A0A1Q9ABZ8</accession>
<evidence type="ECO:0000313" key="4">
    <source>
        <dbReference type="Proteomes" id="UP000185598"/>
    </source>
</evidence>
<evidence type="ECO:0000313" key="3">
    <source>
        <dbReference type="EMBL" id="OLP52372.1"/>
    </source>
</evidence>
<feature type="domain" description="TniQ" evidence="1">
    <location>
        <begin position="6"/>
        <end position="140"/>
    </location>
</feature>
<proteinExistence type="predicted"/>
<name>A0A1Q9ABZ8_9HYPH</name>
<dbReference type="Proteomes" id="UP000185598">
    <property type="component" value="Unassembled WGS sequence"/>
</dbReference>
<reference evidence="2 5" key="2">
    <citation type="submission" date="2020-08" db="EMBL/GenBank/DDBJ databases">
        <title>Genomic Encyclopedia of Type Strains, Phase IV (KMG-IV): sequencing the most valuable type-strain genomes for metagenomic binning, comparative biology and taxonomic classification.</title>
        <authorList>
            <person name="Goeker M."/>
        </authorList>
    </citation>
    <scope>NUCLEOTIDE SEQUENCE [LARGE SCALE GENOMIC DNA]</scope>
    <source>
        <strain evidence="2 5">DSM 100021</strain>
    </source>
</reference>
<dbReference type="EMBL" id="MKIN01000014">
    <property type="protein sequence ID" value="OLP52372.1"/>
    <property type="molecule type" value="Genomic_DNA"/>
</dbReference>
<comment type="caution">
    <text evidence="3">The sequence shown here is derived from an EMBL/GenBank/DDBJ whole genome shotgun (WGS) entry which is preliminary data.</text>
</comment>
<dbReference type="InterPro" id="IPR009492">
    <property type="entry name" value="TniQ"/>
</dbReference>
<evidence type="ECO:0000313" key="2">
    <source>
        <dbReference type="EMBL" id="MBB4010258.1"/>
    </source>
</evidence>
<reference evidence="3 4" key="1">
    <citation type="submission" date="2016-09" db="EMBL/GenBank/DDBJ databases">
        <title>Rhizobium oryziradicis sp. nov., isolated from the root of rice.</title>
        <authorList>
            <person name="Zhao J."/>
            <person name="Zhang X."/>
        </authorList>
    </citation>
    <scope>NUCLEOTIDE SEQUENCE [LARGE SCALE GENOMIC DNA]</scope>
    <source>
        <strain evidence="3 4">14971</strain>
    </source>
</reference>
<organism evidence="3 4">
    <name type="scientific">Allorhizobium taibaishanense</name>
    <dbReference type="NCBI Taxonomy" id="887144"/>
    <lineage>
        <taxon>Bacteria</taxon>
        <taxon>Pseudomonadati</taxon>
        <taxon>Pseudomonadota</taxon>
        <taxon>Alphaproteobacteria</taxon>
        <taxon>Hyphomicrobiales</taxon>
        <taxon>Rhizobiaceae</taxon>
        <taxon>Rhizobium/Agrobacterium group</taxon>
        <taxon>Allorhizobium</taxon>
    </lineage>
</organism>
<protein>
    <recommendedName>
        <fullName evidence="1">TniQ domain-containing protein</fullName>
    </recommendedName>
</protein>
<keyword evidence="4" id="KW-1185">Reference proteome</keyword>
<dbReference type="Pfam" id="PF06527">
    <property type="entry name" value="TniQ"/>
    <property type="match status" value="1"/>
</dbReference>
<gene>
    <name evidence="3" type="ORF">BJF91_02255</name>
    <name evidence="2" type="ORF">GGQ71_004556</name>
</gene>
<dbReference type="OrthoDB" id="7595282at2"/>